<proteinExistence type="predicted"/>
<comment type="caution">
    <text evidence="4">The sequence shown here is derived from an EMBL/GenBank/DDBJ whole genome shotgun (WGS) entry which is preliminary data.</text>
</comment>
<feature type="chain" id="PRO_5043392651" description="Phytocyanin domain-containing protein" evidence="3">
    <location>
        <begin position="27"/>
        <end position="286"/>
    </location>
</feature>
<feature type="signal peptide" evidence="3">
    <location>
        <begin position="1"/>
        <end position="26"/>
    </location>
</feature>
<reference evidence="4 5" key="1">
    <citation type="submission" date="2022-01" db="EMBL/GenBank/DDBJ databases">
        <authorList>
            <person name="Xiong W."/>
            <person name="Schranz E."/>
        </authorList>
    </citation>
    <scope>NUCLEOTIDE SEQUENCE [LARGE SCALE GENOMIC DNA]</scope>
</reference>
<dbReference type="Proteomes" id="UP001157418">
    <property type="component" value="Unassembled WGS sequence"/>
</dbReference>
<protein>
    <recommendedName>
        <fullName evidence="6">Phytocyanin domain-containing protein</fullName>
    </recommendedName>
</protein>
<evidence type="ECO:0000256" key="2">
    <source>
        <dbReference type="SAM" id="Phobius"/>
    </source>
</evidence>
<sequence>MEVKYINGVIIFFTFITLFLQQFTDSSTLVVDGVSQWKNPSVQIGDSIIFRHKYNYSLYIFKNRRAFNLCNFTESTLLTPSAPTFTWHPSRLGSFYFAFKNVSTKACDDDHKLAIKVYSSHTPESSPAPPLPQPPTAAAQPPSGNIVSATPPSTSSGGGHGKAVSSTPPPTSSSGGGGGGRGGGGIVSSSPSYPWPNLPQELTSPSPSPMNAIFPTSGPMGGGPRKGGSSLPFINSNPAVPLPTGEVDSATIRPVPSSGHHRLLQVVGFVSVVKAFWCVVLLVVLL</sequence>
<keyword evidence="5" id="KW-1185">Reference proteome</keyword>
<organism evidence="4 5">
    <name type="scientific">Lactuca virosa</name>
    <dbReference type="NCBI Taxonomy" id="75947"/>
    <lineage>
        <taxon>Eukaryota</taxon>
        <taxon>Viridiplantae</taxon>
        <taxon>Streptophyta</taxon>
        <taxon>Embryophyta</taxon>
        <taxon>Tracheophyta</taxon>
        <taxon>Spermatophyta</taxon>
        <taxon>Magnoliopsida</taxon>
        <taxon>eudicotyledons</taxon>
        <taxon>Gunneridae</taxon>
        <taxon>Pentapetalae</taxon>
        <taxon>asterids</taxon>
        <taxon>campanulids</taxon>
        <taxon>Asterales</taxon>
        <taxon>Asteraceae</taxon>
        <taxon>Cichorioideae</taxon>
        <taxon>Cichorieae</taxon>
        <taxon>Lactucinae</taxon>
        <taxon>Lactuca</taxon>
    </lineage>
</organism>
<gene>
    <name evidence="4" type="ORF">LVIROSA_LOCUS39224</name>
</gene>
<feature type="transmembrane region" description="Helical" evidence="2">
    <location>
        <begin position="263"/>
        <end position="285"/>
    </location>
</feature>
<keyword evidence="2" id="KW-0472">Membrane</keyword>
<dbReference type="PANTHER" id="PTHR34662:SF3">
    <property type="entry name" value="OS04G0422700 PROTEIN"/>
    <property type="match status" value="1"/>
</dbReference>
<keyword evidence="2" id="KW-1133">Transmembrane helix</keyword>
<evidence type="ECO:0000313" key="4">
    <source>
        <dbReference type="EMBL" id="CAH1454024.1"/>
    </source>
</evidence>
<name>A0AAU9PVX7_9ASTR</name>
<dbReference type="InterPro" id="IPR008972">
    <property type="entry name" value="Cupredoxin"/>
</dbReference>
<evidence type="ECO:0000313" key="5">
    <source>
        <dbReference type="Proteomes" id="UP001157418"/>
    </source>
</evidence>
<keyword evidence="3" id="KW-0732">Signal</keyword>
<dbReference type="PANTHER" id="PTHR34662">
    <property type="entry name" value="OS04G0422700 PROTEIN"/>
    <property type="match status" value="1"/>
</dbReference>
<evidence type="ECO:0000256" key="3">
    <source>
        <dbReference type="SAM" id="SignalP"/>
    </source>
</evidence>
<feature type="region of interest" description="Disordered" evidence="1">
    <location>
        <begin position="120"/>
        <end position="235"/>
    </location>
</feature>
<feature type="compositionally biased region" description="Gly residues" evidence="1">
    <location>
        <begin position="174"/>
        <end position="186"/>
    </location>
</feature>
<evidence type="ECO:0000256" key="1">
    <source>
        <dbReference type="SAM" id="MobiDB-lite"/>
    </source>
</evidence>
<keyword evidence="2" id="KW-0812">Transmembrane</keyword>
<dbReference type="Gene3D" id="2.60.40.420">
    <property type="entry name" value="Cupredoxins - blue copper proteins"/>
    <property type="match status" value="1"/>
</dbReference>
<accession>A0AAU9PVX7</accession>
<evidence type="ECO:0008006" key="6">
    <source>
        <dbReference type="Google" id="ProtNLM"/>
    </source>
</evidence>
<dbReference type="AlphaFoldDB" id="A0AAU9PVX7"/>
<dbReference type="EMBL" id="CAKMRJ010005745">
    <property type="protein sequence ID" value="CAH1454024.1"/>
    <property type="molecule type" value="Genomic_DNA"/>
</dbReference>
<feature type="compositionally biased region" description="Pro residues" evidence="1">
    <location>
        <begin position="126"/>
        <end position="135"/>
    </location>
</feature>
<dbReference type="SUPFAM" id="SSF49503">
    <property type="entry name" value="Cupredoxins"/>
    <property type="match status" value="1"/>
</dbReference>